<protein>
    <submittedName>
        <fullName evidence="1">2-amino-thiazoline-4-carboxylic acid hydrolase</fullName>
    </submittedName>
</protein>
<sequence>MTKAATPAHPQGLSMYEKRRIEAEILKHVYDALTASHGKAIAEASVAEAVRRSAIEQGERFAAEAPQGPSLQGFIDMQELWTKGGALDVEVLGRTEDTYSFNVTRCRYSEMYKDMGLGEIGHLLSCQRDGTFCEGYDKRLKLDRTQTIMQGASHCDFRFRYEKDAASS</sequence>
<dbReference type="GO" id="GO:0016787">
    <property type="term" value="F:hydrolase activity"/>
    <property type="evidence" value="ECO:0007669"/>
    <property type="project" value="UniProtKB-KW"/>
</dbReference>
<keyword evidence="1" id="KW-0378">Hydrolase</keyword>
<reference evidence="1 2" key="1">
    <citation type="submission" date="2019-04" db="EMBL/GenBank/DDBJ databases">
        <title>Phreatobacter aquaticus sp. nov.</title>
        <authorList>
            <person name="Choi A."/>
            <person name="Baek K."/>
        </authorList>
    </citation>
    <scope>NUCLEOTIDE SEQUENCE [LARGE SCALE GENOMIC DNA]</scope>
    <source>
        <strain evidence="1 2">NMCR1094</strain>
    </source>
</reference>
<dbReference type="Proteomes" id="UP000298588">
    <property type="component" value="Chromosome"/>
</dbReference>
<keyword evidence="2" id="KW-1185">Reference proteome</keyword>
<evidence type="ECO:0000313" key="2">
    <source>
        <dbReference type="Proteomes" id="UP000298588"/>
    </source>
</evidence>
<dbReference type="AlphaFoldDB" id="A0A4D7QF09"/>
<dbReference type="InterPro" id="IPR026002">
    <property type="entry name" value="ATC_hydrolase-like"/>
</dbReference>
<dbReference type="KEGG" id="paqt:E8L99_08265"/>
<dbReference type="OrthoDB" id="9805176at2"/>
<proteinExistence type="predicted"/>
<dbReference type="RefSeq" id="WP_137099091.1">
    <property type="nucleotide sequence ID" value="NZ_CP039865.1"/>
</dbReference>
<accession>A0A4D7QF09</accession>
<name>A0A4D7QF09_9HYPH</name>
<organism evidence="1 2">
    <name type="scientific">Phreatobacter aquaticus</name>
    <dbReference type="NCBI Taxonomy" id="2570229"/>
    <lineage>
        <taxon>Bacteria</taxon>
        <taxon>Pseudomonadati</taxon>
        <taxon>Pseudomonadota</taxon>
        <taxon>Alphaproteobacteria</taxon>
        <taxon>Hyphomicrobiales</taxon>
        <taxon>Phreatobacteraceae</taxon>
        <taxon>Phreatobacter</taxon>
    </lineage>
</organism>
<evidence type="ECO:0000313" key="1">
    <source>
        <dbReference type="EMBL" id="QCK85758.1"/>
    </source>
</evidence>
<dbReference type="EMBL" id="CP039865">
    <property type="protein sequence ID" value="QCK85758.1"/>
    <property type="molecule type" value="Genomic_DNA"/>
</dbReference>
<gene>
    <name evidence="1" type="ORF">E8L99_08265</name>
</gene>
<dbReference type="Pfam" id="PF14196">
    <property type="entry name" value="ATC_hydrolase"/>
    <property type="match status" value="1"/>
</dbReference>